<evidence type="ECO:0000313" key="4">
    <source>
        <dbReference type="Proteomes" id="UP000076420"/>
    </source>
</evidence>
<dbReference type="EnsemblMetazoa" id="BGLB029494-RA">
    <property type="protein sequence ID" value="BGLB029494-PA"/>
    <property type="gene ID" value="BGLB029494"/>
</dbReference>
<name>A0A2C9LCP9_BIOGL</name>
<evidence type="ECO:0000256" key="1">
    <source>
        <dbReference type="ARBA" id="ARBA00005417"/>
    </source>
</evidence>
<keyword evidence="2" id="KW-0813">Transport</keyword>
<dbReference type="Gene3D" id="3.40.50.300">
    <property type="entry name" value="P-loop containing nucleotide triphosphate hydrolases"/>
    <property type="match status" value="1"/>
</dbReference>
<evidence type="ECO:0000256" key="2">
    <source>
        <dbReference type="ARBA" id="ARBA00022448"/>
    </source>
</evidence>
<protein>
    <recommendedName>
        <fullName evidence="5">ATPase AAA-type core domain-containing protein</fullName>
    </recommendedName>
</protein>
<accession>A0A2C9LCP9</accession>
<dbReference type="AlphaFoldDB" id="A0A2C9LCP9"/>
<evidence type="ECO:0008006" key="5">
    <source>
        <dbReference type="Google" id="ProtNLM"/>
    </source>
</evidence>
<dbReference type="Proteomes" id="UP000076420">
    <property type="component" value="Unassembled WGS sequence"/>
</dbReference>
<dbReference type="PANTHER" id="PTHR43335">
    <property type="entry name" value="ABC TRANSPORTER, ATP-BINDING PROTEIN"/>
    <property type="match status" value="1"/>
</dbReference>
<sequence length="168" mass="18923">MINDPKLLILDEPAENLDPTTRAQLYNELVRLKDLGKTIFISSHVLAELNDIVQEITILRFGKVLFSGKTDTIASSGLSTYRIITNDNDKLITLLNKQGFSCKETDDGVIIKIESESQNYIIQNIIYQNSLYIKEYVQAKKSLQDVYDSLVTENDFSSPEDKGGKGEN</sequence>
<dbReference type="VEuPathDB" id="VectorBase:BGLB029494"/>
<reference evidence="3" key="1">
    <citation type="submission" date="2020-05" db="UniProtKB">
        <authorList>
            <consortium name="EnsemblMetazoa"/>
        </authorList>
    </citation>
    <scope>IDENTIFICATION</scope>
    <source>
        <strain evidence="3">BB02</strain>
    </source>
</reference>
<evidence type="ECO:0000313" key="3">
    <source>
        <dbReference type="EnsemblMetazoa" id="BGLB029494-PA"/>
    </source>
</evidence>
<gene>
    <name evidence="3" type="primary">106064503</name>
</gene>
<comment type="similarity">
    <text evidence="1">Belongs to the ABC transporter superfamily.</text>
</comment>
<dbReference type="SUPFAM" id="SSF52540">
    <property type="entry name" value="P-loop containing nucleoside triphosphate hydrolases"/>
    <property type="match status" value="1"/>
</dbReference>
<dbReference type="InterPro" id="IPR027417">
    <property type="entry name" value="P-loop_NTPase"/>
</dbReference>
<proteinExistence type="inferred from homology"/>
<organism evidence="3 4">
    <name type="scientific">Biomphalaria glabrata</name>
    <name type="common">Bloodfluke planorb</name>
    <name type="synonym">Freshwater snail</name>
    <dbReference type="NCBI Taxonomy" id="6526"/>
    <lineage>
        <taxon>Eukaryota</taxon>
        <taxon>Metazoa</taxon>
        <taxon>Spiralia</taxon>
        <taxon>Lophotrochozoa</taxon>
        <taxon>Mollusca</taxon>
        <taxon>Gastropoda</taxon>
        <taxon>Heterobranchia</taxon>
        <taxon>Euthyneura</taxon>
        <taxon>Panpulmonata</taxon>
        <taxon>Hygrophila</taxon>
        <taxon>Lymnaeoidea</taxon>
        <taxon>Planorbidae</taxon>
        <taxon>Biomphalaria</taxon>
    </lineage>
</organism>
<dbReference type="STRING" id="6526.A0A2C9LCP9"/>